<dbReference type="PANTHER" id="PTHR42770">
    <property type="entry name" value="AMINO ACID TRANSPORTER-RELATED"/>
    <property type="match status" value="1"/>
</dbReference>
<feature type="transmembrane region" description="Helical" evidence="6">
    <location>
        <begin position="232"/>
        <end position="259"/>
    </location>
</feature>
<evidence type="ECO:0000256" key="2">
    <source>
        <dbReference type="ARBA" id="ARBA00022475"/>
    </source>
</evidence>
<feature type="transmembrane region" description="Helical" evidence="6">
    <location>
        <begin position="372"/>
        <end position="391"/>
    </location>
</feature>
<feature type="transmembrane region" description="Helical" evidence="6">
    <location>
        <begin position="294"/>
        <end position="318"/>
    </location>
</feature>
<comment type="caution">
    <text evidence="8">The sequence shown here is derived from an EMBL/GenBank/DDBJ whole genome shotgun (WGS) entry which is preliminary data.</text>
</comment>
<feature type="transmembrane region" description="Helical" evidence="6">
    <location>
        <begin position="349"/>
        <end position="366"/>
    </location>
</feature>
<feature type="transmembrane region" description="Helical" evidence="6">
    <location>
        <begin position="12"/>
        <end position="35"/>
    </location>
</feature>
<dbReference type="EMBL" id="RKLV01000003">
    <property type="protein sequence ID" value="MCX2818539.1"/>
    <property type="molecule type" value="Genomic_DNA"/>
</dbReference>
<keyword evidence="9" id="KW-1185">Reference proteome</keyword>
<dbReference type="Pfam" id="PF13520">
    <property type="entry name" value="AA_permease_2"/>
    <property type="match status" value="1"/>
</dbReference>
<organism evidence="8 9">
    <name type="scientific">Halorutilus salinus</name>
    <dbReference type="NCBI Taxonomy" id="2487751"/>
    <lineage>
        <taxon>Archaea</taxon>
        <taxon>Methanobacteriati</taxon>
        <taxon>Methanobacteriota</taxon>
        <taxon>Stenosarchaea group</taxon>
        <taxon>Halobacteria</taxon>
        <taxon>Halorutilales</taxon>
        <taxon>Halorutilaceae</taxon>
        <taxon>Halorutilus</taxon>
    </lineage>
</organism>
<evidence type="ECO:0000256" key="5">
    <source>
        <dbReference type="ARBA" id="ARBA00023136"/>
    </source>
</evidence>
<sequence length="757" mass="80240">MTDDELAKDLGLLSALTIGIGTMIGAGIFVLPGLAAEEAGPAVALSFVLGGAIAMLTALSASELGTAMPKAGGAYYYINRALGPLFGSVAGWGNWLGLSFASAFYVVGFGSYLAVFVTLPSLDLVVLTLSPAQVGGVVAGLAFVGINYFGAKETGGAQNVIVVTLVLILTLFAIVGFLNADFSTLRPFAPQETGGYASVLPAAGLIFVSYLGFVQITTVAEELKNPGRNLPIAVIGSVGIVTVMYAVLMLVLMGVVPWYEVAEFGETAVVDVAEIAFSGVFGERLLFGLLPSTAVGLGLLTFAGLLATASSANASILASSRINFAMGRDKIVPDSLNEIHPRFATPYRSILVTGVITLAFVVFGSVEILSQAASVLHLIVYGLLNIALIVFRETEPEDYDPDFRVPFYPIVPILGAVLSLSLIYFMNPSDWLLSGVLVAGAVVWYFAYARRNVEEAGLLADYLMEDSDEMPDAAVSAAEAVAPDDYRVMVPVSNPRTERDLVRLGGAVAKARNGKLVAVHVVTVPDQTSLRRASESDAFTGDKTVIENARQHAEEMGVPVETHTVFSHRSLEEVFDAARTYEADLAVMGWGDEGRISAGRAETVIDELAHDLPCDFLVYDERGGDSSRILLPTTGGVHTELGAEVALALRDAVGSEIRLLHVADDRDEGEVFLKDWAEANGLSDAERVVRTGDVEEVIEDEARDASLLLMGAVSEGLLSRLVGGSLVYDVVNDVDTSVIIAEKARHRSLFERIFGKG</sequence>
<comment type="subcellular location">
    <subcellularLocation>
        <location evidence="1">Cell membrane</location>
        <topology evidence="1">Multi-pass membrane protein</topology>
    </subcellularLocation>
</comment>
<dbReference type="RefSeq" id="WP_266086381.1">
    <property type="nucleotide sequence ID" value="NZ_RKLV01000003.1"/>
</dbReference>
<dbReference type="GO" id="GO:0005886">
    <property type="term" value="C:plasma membrane"/>
    <property type="evidence" value="ECO:0007669"/>
    <property type="project" value="UniProtKB-SubCell"/>
</dbReference>
<feature type="transmembrane region" description="Helical" evidence="6">
    <location>
        <begin position="100"/>
        <end position="119"/>
    </location>
</feature>
<keyword evidence="4 6" id="KW-1133">Transmembrane helix</keyword>
<evidence type="ECO:0000256" key="1">
    <source>
        <dbReference type="ARBA" id="ARBA00004651"/>
    </source>
</evidence>
<dbReference type="GO" id="GO:0022857">
    <property type="term" value="F:transmembrane transporter activity"/>
    <property type="evidence" value="ECO:0007669"/>
    <property type="project" value="InterPro"/>
</dbReference>
<keyword evidence="3 6" id="KW-0812">Transmembrane</keyword>
<accession>A0A9Q4GFV7</accession>
<dbReference type="Gene3D" id="3.40.50.12370">
    <property type="match status" value="1"/>
</dbReference>
<evidence type="ECO:0000259" key="7">
    <source>
        <dbReference type="Pfam" id="PF00582"/>
    </source>
</evidence>
<dbReference type="Proteomes" id="UP001149411">
    <property type="component" value="Unassembled WGS sequence"/>
</dbReference>
<dbReference type="Gene3D" id="1.20.1740.10">
    <property type="entry name" value="Amino acid/polyamine transporter I"/>
    <property type="match status" value="1"/>
</dbReference>
<evidence type="ECO:0000256" key="3">
    <source>
        <dbReference type="ARBA" id="ARBA00022692"/>
    </source>
</evidence>
<dbReference type="Pfam" id="PF00582">
    <property type="entry name" value="Usp"/>
    <property type="match status" value="1"/>
</dbReference>
<dbReference type="InterPro" id="IPR002293">
    <property type="entry name" value="AA/rel_permease1"/>
</dbReference>
<feature type="transmembrane region" description="Helical" evidence="6">
    <location>
        <begin position="431"/>
        <end position="448"/>
    </location>
</feature>
<dbReference type="InterPro" id="IPR050367">
    <property type="entry name" value="APC_superfamily"/>
</dbReference>
<name>A0A9Q4GFV7_9EURY</name>
<feature type="transmembrane region" description="Helical" evidence="6">
    <location>
        <begin position="198"/>
        <end position="220"/>
    </location>
</feature>
<feature type="transmembrane region" description="Helical" evidence="6">
    <location>
        <begin position="160"/>
        <end position="178"/>
    </location>
</feature>
<evidence type="ECO:0000313" key="9">
    <source>
        <dbReference type="Proteomes" id="UP001149411"/>
    </source>
</evidence>
<dbReference type="PANTHER" id="PTHR42770:SF11">
    <property type="entry name" value="INNER MEMBRANE TRANSPORT PROTEIN YBAT"/>
    <property type="match status" value="1"/>
</dbReference>
<dbReference type="CDD" id="cd00293">
    <property type="entry name" value="USP-like"/>
    <property type="match status" value="2"/>
</dbReference>
<feature type="transmembrane region" description="Helical" evidence="6">
    <location>
        <begin position="42"/>
        <end position="62"/>
    </location>
</feature>
<reference evidence="8" key="1">
    <citation type="submission" date="2022-09" db="EMBL/GenBank/DDBJ databases">
        <title>Haloadaptaus new haloarchaeum isolated from saline soil.</title>
        <authorList>
            <person name="Duran-Viseras A."/>
            <person name="Sanchez-Porro C."/>
            <person name="Ventosa A."/>
        </authorList>
    </citation>
    <scope>NUCLEOTIDE SEQUENCE</scope>
    <source>
        <strain evidence="8">F3-133</strain>
    </source>
</reference>
<dbReference type="AlphaFoldDB" id="A0A9Q4GFV7"/>
<gene>
    <name evidence="8" type="ORF">EGH25_04120</name>
</gene>
<evidence type="ECO:0000313" key="8">
    <source>
        <dbReference type="EMBL" id="MCX2818539.1"/>
    </source>
</evidence>
<proteinExistence type="predicted"/>
<dbReference type="InterPro" id="IPR006016">
    <property type="entry name" value="UspA"/>
</dbReference>
<keyword evidence="2" id="KW-1003">Cell membrane</keyword>
<keyword evidence="5 6" id="KW-0472">Membrane</keyword>
<protein>
    <submittedName>
        <fullName evidence="8">Amino acid permease</fullName>
    </submittedName>
</protein>
<dbReference type="SUPFAM" id="SSF52402">
    <property type="entry name" value="Adenine nucleotide alpha hydrolases-like"/>
    <property type="match status" value="2"/>
</dbReference>
<feature type="transmembrane region" description="Helical" evidence="6">
    <location>
        <begin position="403"/>
        <end position="425"/>
    </location>
</feature>
<feature type="domain" description="UspA" evidence="7">
    <location>
        <begin position="487"/>
        <end position="619"/>
    </location>
</feature>
<evidence type="ECO:0000256" key="4">
    <source>
        <dbReference type="ARBA" id="ARBA00022989"/>
    </source>
</evidence>
<feature type="transmembrane region" description="Helical" evidence="6">
    <location>
        <begin position="125"/>
        <end position="148"/>
    </location>
</feature>
<evidence type="ECO:0000256" key="6">
    <source>
        <dbReference type="SAM" id="Phobius"/>
    </source>
</evidence>